<organism evidence="1">
    <name type="scientific">Mycobacterium riyadhense</name>
    <dbReference type="NCBI Taxonomy" id="486698"/>
    <lineage>
        <taxon>Bacteria</taxon>
        <taxon>Bacillati</taxon>
        <taxon>Actinomycetota</taxon>
        <taxon>Actinomycetes</taxon>
        <taxon>Mycobacteriales</taxon>
        <taxon>Mycobacteriaceae</taxon>
        <taxon>Mycobacterium</taxon>
    </lineage>
</organism>
<gene>
    <name evidence="1" type="ORF">BIN_B_01717</name>
</gene>
<dbReference type="AlphaFoldDB" id="A0A653EJD1"/>
<name>A0A653EJD1_9MYCO</name>
<accession>A0A653EJD1</accession>
<sequence>MERVTLLSTTSVSAEATSRPIIAPTAGPPLMLYPIGDGVVAERRYFC</sequence>
<dbReference type="EMBL" id="LR589075">
    <property type="protein sequence ID" value="VTO96741.1"/>
    <property type="molecule type" value="Genomic_DNA"/>
</dbReference>
<reference evidence="1" key="1">
    <citation type="submission" date="2019-05" db="EMBL/GenBank/DDBJ databases">
        <authorList>
            <person name="Naeem R."/>
            <person name="Antony C."/>
            <person name="Guan Q."/>
        </authorList>
    </citation>
    <scope>NUCLEOTIDE SEQUENCE</scope>
    <source>
        <strain evidence="1">2</strain>
    </source>
</reference>
<evidence type="ECO:0000313" key="1">
    <source>
        <dbReference type="EMBL" id="VTO96741.1"/>
    </source>
</evidence>
<proteinExistence type="predicted"/>
<protein>
    <submittedName>
        <fullName evidence="1">Uncharacterized protein</fullName>
    </submittedName>
</protein>